<evidence type="ECO:0000313" key="6">
    <source>
        <dbReference type="EMBL" id="GIG50524.1"/>
    </source>
</evidence>
<dbReference type="PROSITE" id="PS50292">
    <property type="entry name" value="PEROXIDASE_3"/>
    <property type="match status" value="1"/>
</dbReference>
<evidence type="ECO:0000259" key="5">
    <source>
        <dbReference type="PROSITE" id="PS50022"/>
    </source>
</evidence>
<keyword evidence="7" id="KW-1185">Reference proteome</keyword>
<protein>
    <recommendedName>
        <fullName evidence="5">F5/8 type C domain-containing protein</fullName>
    </recommendedName>
</protein>
<evidence type="ECO:0000256" key="2">
    <source>
        <dbReference type="ARBA" id="ARBA00022525"/>
    </source>
</evidence>
<sequence>MQPVPLLSRIRRGVARRIGTSSIVITLVTGLIVAGWTGPARAAARPLSQGRPVAASSVENAGTPASAAVDGNGGTRWSSAFSDPQWLRVDLGAPAALTQVVLTWQNSYAEGFAVQVSNDAVTWTDVYTTSTGTGGTQTLAVTGTGRYVRMYGTARHTAFGYSLWEFQVFGSYVRTGCGAADLARNRPATASSTESSSTPASAAVDGNPATRWSSAFSDPQWIQVDLGTSRDVCQVVLNWQTSYATSFTVQISASGTGGWTTVYSTTAGAGGIQTLPVTGTGRYVRVNGTVRRTGYGYSLWELQVFGSATPPVRGIWEAESLDGSGNNPGAATLGTSGTEYRRVGVARYADGHSQPVAGPNARLVSNRVFNDTSVNVFSERGVTQWGNVWGQFLDHTIGLRQDNGTAADIPFNAADPMESFTDDLGVIPFTRTAAAPGTGVTNPRQQVNTVSSYIDAWAVYGGTDARLDWLRDGSQDGNPDNNNATLLLPGGYLPRRDSRGNPGAAPAMQVDGRLLGNPNKAVVAGDVRANENIALTATQTLFAREHNRIVGLLPASLSQQDRFQIARAVVIAEQQYITYTEFLPAMGVALPAYQGYDSGVDPSVSNEFATVGYRAHSQIHGEIEVDTNAGRYTAATLAAIEAQGADVTVDGADAEIGVPLNVAFFNPDLVPMLQLGPLLRGIGAESEYRNDEMIDNQLRSVLFQVPVGGNPACLDGPGLPQCFDGVVDLGAIDLQRGRDHGMPTYNQMRAAYGLAAKTSFTAITGEATDAFPADPLLTPGHEIDDPDSLDVVALFDIDGNPTTVEADNATRVVRRTTLAARLKAIYGGVGNLDAFTGMLAERHLAGSEFGELQQAIWREQFTALRDGDRFFYANDPLQAAIRGEFGIDFHTTLSQLIARNTDIPLTDLGANAFRIPGAPGTVAATALQVGDGGAGTPLDKTNLATCGNAYVIDRRRC</sequence>
<dbReference type="InterPro" id="IPR000421">
    <property type="entry name" value="FA58C"/>
</dbReference>
<reference evidence="6" key="1">
    <citation type="submission" date="2021-01" db="EMBL/GenBank/DDBJ databases">
        <title>Whole genome shotgun sequence of Dactylosporangium siamense NBRC 106093.</title>
        <authorList>
            <person name="Komaki H."/>
            <person name="Tamura T."/>
        </authorList>
    </citation>
    <scope>NUCLEOTIDE SEQUENCE</scope>
    <source>
        <strain evidence="6">NBRC 106093</strain>
    </source>
</reference>
<dbReference type="InterPro" id="IPR010255">
    <property type="entry name" value="Haem_peroxidase_sf"/>
</dbReference>
<keyword evidence="2" id="KW-0964">Secreted</keyword>
<evidence type="ECO:0000256" key="4">
    <source>
        <dbReference type="SAM" id="MobiDB-lite"/>
    </source>
</evidence>
<dbReference type="Pfam" id="PF03098">
    <property type="entry name" value="An_peroxidase"/>
    <property type="match status" value="2"/>
</dbReference>
<dbReference type="Pfam" id="PF00754">
    <property type="entry name" value="F5_F8_type_C"/>
    <property type="match status" value="2"/>
</dbReference>
<dbReference type="GO" id="GO:0006979">
    <property type="term" value="P:response to oxidative stress"/>
    <property type="evidence" value="ECO:0007669"/>
    <property type="project" value="InterPro"/>
</dbReference>
<name>A0A919PUM2_9ACTN</name>
<dbReference type="PANTHER" id="PTHR11475:SF4">
    <property type="entry name" value="CHORION PEROXIDASE"/>
    <property type="match status" value="1"/>
</dbReference>
<dbReference type="Gene3D" id="1.10.640.10">
    <property type="entry name" value="Haem peroxidase domain superfamily, animal type"/>
    <property type="match status" value="1"/>
</dbReference>
<dbReference type="Proteomes" id="UP000660611">
    <property type="component" value="Unassembled WGS sequence"/>
</dbReference>
<accession>A0A919PUM2</accession>
<dbReference type="SUPFAM" id="SSF48113">
    <property type="entry name" value="Heme-dependent peroxidases"/>
    <property type="match status" value="1"/>
</dbReference>
<feature type="domain" description="F5/8 type C" evidence="5">
    <location>
        <begin position="170"/>
        <end position="307"/>
    </location>
</feature>
<dbReference type="SUPFAM" id="SSF49785">
    <property type="entry name" value="Galactose-binding domain-like"/>
    <property type="match status" value="2"/>
</dbReference>
<comment type="subcellular location">
    <subcellularLocation>
        <location evidence="1">Secreted</location>
    </subcellularLocation>
</comment>
<dbReference type="Gene3D" id="2.60.120.260">
    <property type="entry name" value="Galactose-binding domain-like"/>
    <property type="match status" value="2"/>
</dbReference>
<proteinExistence type="predicted"/>
<dbReference type="PROSITE" id="PS50022">
    <property type="entry name" value="FA58C_3"/>
    <property type="match status" value="2"/>
</dbReference>
<dbReference type="EMBL" id="BONQ01000132">
    <property type="protein sequence ID" value="GIG50524.1"/>
    <property type="molecule type" value="Genomic_DNA"/>
</dbReference>
<dbReference type="PANTHER" id="PTHR11475">
    <property type="entry name" value="OXIDASE/PEROXIDASE"/>
    <property type="match status" value="1"/>
</dbReference>
<evidence type="ECO:0000256" key="1">
    <source>
        <dbReference type="ARBA" id="ARBA00004613"/>
    </source>
</evidence>
<gene>
    <name evidence="6" type="ORF">Dsi01nite_085650</name>
</gene>
<evidence type="ECO:0000256" key="3">
    <source>
        <dbReference type="ARBA" id="ARBA00023180"/>
    </source>
</evidence>
<evidence type="ECO:0000313" key="7">
    <source>
        <dbReference type="Proteomes" id="UP000660611"/>
    </source>
</evidence>
<feature type="region of interest" description="Disordered" evidence="4">
    <location>
        <begin position="490"/>
        <end position="509"/>
    </location>
</feature>
<keyword evidence="3" id="KW-0325">Glycoprotein</keyword>
<dbReference type="RefSeq" id="WP_239136595.1">
    <property type="nucleotide sequence ID" value="NZ_BAAAVW010000028.1"/>
</dbReference>
<dbReference type="InterPro" id="IPR008979">
    <property type="entry name" value="Galactose-bd-like_sf"/>
</dbReference>
<feature type="domain" description="F5/8 type C" evidence="5">
    <location>
        <begin position="40"/>
        <end position="150"/>
    </location>
</feature>
<organism evidence="6 7">
    <name type="scientific">Dactylosporangium siamense</name>
    <dbReference type="NCBI Taxonomy" id="685454"/>
    <lineage>
        <taxon>Bacteria</taxon>
        <taxon>Bacillati</taxon>
        <taxon>Actinomycetota</taxon>
        <taxon>Actinomycetes</taxon>
        <taxon>Micromonosporales</taxon>
        <taxon>Micromonosporaceae</taxon>
        <taxon>Dactylosporangium</taxon>
    </lineage>
</organism>
<dbReference type="AlphaFoldDB" id="A0A919PUM2"/>
<dbReference type="GO" id="GO:0020037">
    <property type="term" value="F:heme binding"/>
    <property type="evidence" value="ECO:0007669"/>
    <property type="project" value="InterPro"/>
</dbReference>
<dbReference type="InterPro" id="IPR037120">
    <property type="entry name" value="Haem_peroxidase_sf_animal"/>
</dbReference>
<dbReference type="GO" id="GO:0004601">
    <property type="term" value="F:peroxidase activity"/>
    <property type="evidence" value="ECO:0007669"/>
    <property type="project" value="InterPro"/>
</dbReference>
<dbReference type="InterPro" id="IPR019791">
    <property type="entry name" value="Haem_peroxidase_animal"/>
</dbReference>
<comment type="caution">
    <text evidence="6">The sequence shown here is derived from an EMBL/GenBank/DDBJ whole genome shotgun (WGS) entry which is preliminary data.</text>
</comment>
<dbReference type="GO" id="GO:0005576">
    <property type="term" value="C:extracellular region"/>
    <property type="evidence" value="ECO:0007669"/>
    <property type="project" value="UniProtKB-SubCell"/>
</dbReference>